<dbReference type="Gene3D" id="1.10.520.20">
    <property type="entry name" value="N-terminal domain of the delta subunit of the F1F0-ATP synthase"/>
    <property type="match status" value="1"/>
</dbReference>
<sequence>MASFTSFNLAKQALNSVPKVPLTLYGIEGRYATALFTAATKKEALENVETELKKIKTVIEKDSKIRNFLDDPTLSRQNKKSGIQELLKDGKYSETTKNFFIVLAENGRLSQASKIINAYQSLMTASRGEVPVTVISAKQLDSKIVDKLKPTLSKFLDPNQKIVISNKVNPSILGGLVVEIGSDKTIDLSVSSKLAKLNKLLTGNAQEVIMQLDLLDKRKQVVILKTCSESIYNFIRGRN</sequence>
<dbReference type="OrthoDB" id="1262810at2759"/>
<reference evidence="9 10" key="1">
    <citation type="submission" date="2018-06" db="EMBL/GenBank/DDBJ databases">
        <title>Comparative genomics reveals the genomic features of Rhizophagus irregularis, R. cerebriforme, R. diaphanum and Gigaspora rosea, and their symbiotic lifestyle signature.</title>
        <authorList>
            <person name="Morin E."/>
            <person name="San Clemente H."/>
            <person name="Chen E.C.H."/>
            <person name="De La Providencia I."/>
            <person name="Hainaut M."/>
            <person name="Kuo A."/>
            <person name="Kohler A."/>
            <person name="Murat C."/>
            <person name="Tang N."/>
            <person name="Roy S."/>
            <person name="Loubradou J."/>
            <person name="Henrissat B."/>
            <person name="Grigoriev I.V."/>
            <person name="Corradi N."/>
            <person name="Roux C."/>
            <person name="Martin F.M."/>
        </authorList>
    </citation>
    <scope>NUCLEOTIDE SEQUENCE [LARGE SCALE GENOMIC DNA]</scope>
    <source>
        <strain evidence="9 10">DAOM 227022</strain>
    </source>
</reference>
<dbReference type="InterPro" id="IPR020781">
    <property type="entry name" value="ATPase_OSCP/d_CS"/>
</dbReference>
<dbReference type="InterPro" id="IPR000711">
    <property type="entry name" value="ATPase_OSCP/dsu"/>
</dbReference>
<name>A0A397TF02_9GLOM</name>
<evidence type="ECO:0000256" key="5">
    <source>
        <dbReference type="ARBA" id="ARBA00022781"/>
    </source>
</evidence>
<evidence type="ECO:0000256" key="8">
    <source>
        <dbReference type="ARBA" id="ARBA00023310"/>
    </source>
</evidence>
<proteinExistence type="inferred from homology"/>
<evidence type="ECO:0000256" key="4">
    <source>
        <dbReference type="ARBA" id="ARBA00022448"/>
    </source>
</evidence>
<evidence type="ECO:0000256" key="3">
    <source>
        <dbReference type="ARBA" id="ARBA00014723"/>
    </source>
</evidence>
<evidence type="ECO:0000313" key="10">
    <source>
        <dbReference type="Proteomes" id="UP000265703"/>
    </source>
</evidence>
<dbReference type="HAMAP" id="MF_01416">
    <property type="entry name" value="ATP_synth_delta_bact"/>
    <property type="match status" value="1"/>
</dbReference>
<dbReference type="Proteomes" id="UP000265703">
    <property type="component" value="Unassembled WGS sequence"/>
</dbReference>
<evidence type="ECO:0000256" key="6">
    <source>
        <dbReference type="ARBA" id="ARBA00023065"/>
    </source>
</evidence>
<dbReference type="STRING" id="658196.A0A397TF02"/>
<dbReference type="Pfam" id="PF00213">
    <property type="entry name" value="OSCP"/>
    <property type="match status" value="1"/>
</dbReference>
<dbReference type="PRINTS" id="PR00125">
    <property type="entry name" value="ATPASEDELTA"/>
</dbReference>
<keyword evidence="5" id="KW-0375">Hydrogen ion transport</keyword>
<dbReference type="NCBIfam" id="TIGR01145">
    <property type="entry name" value="ATP_synt_delta"/>
    <property type="match status" value="1"/>
</dbReference>
<evidence type="ECO:0000256" key="2">
    <source>
        <dbReference type="ARBA" id="ARBA00007046"/>
    </source>
</evidence>
<keyword evidence="10" id="KW-1185">Reference proteome</keyword>
<dbReference type="EMBL" id="QKYT01000060">
    <property type="protein sequence ID" value="RIA95516.1"/>
    <property type="molecule type" value="Genomic_DNA"/>
</dbReference>
<accession>A0A397TF02</accession>
<keyword evidence="8" id="KW-0066">ATP synthesis</keyword>
<comment type="subcellular location">
    <subcellularLocation>
        <location evidence="1">Membrane</location>
    </subcellularLocation>
</comment>
<dbReference type="InterPro" id="IPR026015">
    <property type="entry name" value="ATP_synth_OSCP/delta_N_sf"/>
</dbReference>
<evidence type="ECO:0000313" key="9">
    <source>
        <dbReference type="EMBL" id="RIA95516.1"/>
    </source>
</evidence>
<keyword evidence="6" id="KW-0406">Ion transport</keyword>
<dbReference type="GO" id="GO:0016020">
    <property type="term" value="C:membrane"/>
    <property type="evidence" value="ECO:0007669"/>
    <property type="project" value="UniProtKB-SubCell"/>
</dbReference>
<evidence type="ECO:0000256" key="1">
    <source>
        <dbReference type="ARBA" id="ARBA00004370"/>
    </source>
</evidence>
<keyword evidence="7" id="KW-0472">Membrane</keyword>
<protein>
    <recommendedName>
        <fullName evidence="3">ATP synthase subunit 5, mitochondrial</fullName>
    </recommendedName>
</protein>
<keyword evidence="4" id="KW-0813">Transport</keyword>
<gene>
    <name evidence="9" type="ORF">C1645_734010</name>
</gene>
<dbReference type="PANTHER" id="PTHR11910">
    <property type="entry name" value="ATP SYNTHASE DELTA CHAIN"/>
    <property type="match status" value="1"/>
</dbReference>
<dbReference type="SUPFAM" id="SSF47928">
    <property type="entry name" value="N-terminal domain of the delta subunit of the F1F0-ATP synthase"/>
    <property type="match status" value="1"/>
</dbReference>
<dbReference type="AlphaFoldDB" id="A0A397TF02"/>
<dbReference type="PROSITE" id="PS00389">
    <property type="entry name" value="ATPASE_DELTA"/>
    <property type="match status" value="1"/>
</dbReference>
<organism evidence="9 10">
    <name type="scientific">Glomus cerebriforme</name>
    <dbReference type="NCBI Taxonomy" id="658196"/>
    <lineage>
        <taxon>Eukaryota</taxon>
        <taxon>Fungi</taxon>
        <taxon>Fungi incertae sedis</taxon>
        <taxon>Mucoromycota</taxon>
        <taxon>Glomeromycotina</taxon>
        <taxon>Glomeromycetes</taxon>
        <taxon>Glomerales</taxon>
        <taxon>Glomeraceae</taxon>
        <taxon>Glomus</taxon>
    </lineage>
</organism>
<dbReference type="GO" id="GO:0046933">
    <property type="term" value="F:proton-transporting ATP synthase activity, rotational mechanism"/>
    <property type="evidence" value="ECO:0007669"/>
    <property type="project" value="InterPro"/>
</dbReference>
<evidence type="ECO:0000256" key="7">
    <source>
        <dbReference type="ARBA" id="ARBA00023136"/>
    </source>
</evidence>
<comment type="caution">
    <text evidence="9">The sequence shown here is derived from an EMBL/GenBank/DDBJ whole genome shotgun (WGS) entry which is preliminary data.</text>
</comment>
<comment type="similarity">
    <text evidence="2">Belongs to the ATPase delta chain family.</text>
</comment>